<feature type="signal peptide" evidence="6">
    <location>
        <begin position="1"/>
        <end position="17"/>
    </location>
</feature>
<evidence type="ECO:0000256" key="3">
    <source>
        <dbReference type="ARBA" id="ARBA00022630"/>
    </source>
</evidence>
<evidence type="ECO:0000256" key="6">
    <source>
        <dbReference type="SAM" id="SignalP"/>
    </source>
</evidence>
<feature type="chain" id="PRO_5018971202" evidence="6">
    <location>
        <begin position="18"/>
        <end position="360"/>
    </location>
</feature>
<dbReference type="AlphaFoldDB" id="A0A448YFW7"/>
<keyword evidence="9" id="KW-1185">Reference proteome</keyword>
<evidence type="ECO:0000256" key="4">
    <source>
        <dbReference type="ARBA" id="ARBA00022827"/>
    </source>
</evidence>
<sequence length="360" mass="40370">MPRILIVGAGVIGLTTALELRDKLPLESYEIVICSMELPGDSPGADGKGVGLLYASPRAGAHWSSPTELPDPRIAHWQLVSYRKFSKLSRIPNAWVKPFDLYCGQIPGPDGMAPPFKEPWYRDAVENFQYIGEDQKKFPGVKNIFRFRSFTISTTFYLLYLMNQLTDRGVKIHRKTIQSLEEPLSKGYDLVINCCGYGAKSLVTDLPKEAEKMTAVRGHTILVENNLPYQVLFEELSPDEEGEFLMLFPRKEGGAVLGGIYDSHSPYLDTTVHEDYVERLKIRASKHLPDLFKVPNPSYVKILNHSLGFRPHRIGGARVERDSRNSKIIHNYGSGNSGYIESWGCADDAVELAGQLQPKL</sequence>
<organism evidence="8 9">
    <name type="scientific">Brettanomyces naardenensis</name>
    <name type="common">Yeast</name>
    <dbReference type="NCBI Taxonomy" id="13370"/>
    <lineage>
        <taxon>Eukaryota</taxon>
        <taxon>Fungi</taxon>
        <taxon>Dikarya</taxon>
        <taxon>Ascomycota</taxon>
        <taxon>Saccharomycotina</taxon>
        <taxon>Pichiomycetes</taxon>
        <taxon>Pichiales</taxon>
        <taxon>Pichiaceae</taxon>
        <taxon>Brettanomyces</taxon>
    </lineage>
</organism>
<keyword evidence="4" id="KW-0274">FAD</keyword>
<dbReference type="Gene3D" id="3.30.9.10">
    <property type="entry name" value="D-Amino Acid Oxidase, subunit A, domain 2"/>
    <property type="match status" value="1"/>
</dbReference>
<accession>A0A448YFW7</accession>
<dbReference type="GO" id="GO:0003884">
    <property type="term" value="F:D-amino-acid oxidase activity"/>
    <property type="evidence" value="ECO:0007669"/>
    <property type="project" value="InterPro"/>
</dbReference>
<dbReference type="GO" id="GO:0071949">
    <property type="term" value="F:FAD binding"/>
    <property type="evidence" value="ECO:0007669"/>
    <property type="project" value="InterPro"/>
</dbReference>
<dbReference type="PANTHER" id="PTHR11530:SF11">
    <property type="entry name" value="D-ASPARTATE OXIDASE"/>
    <property type="match status" value="1"/>
</dbReference>
<reference evidence="8 9" key="1">
    <citation type="submission" date="2018-12" db="EMBL/GenBank/DDBJ databases">
        <authorList>
            <person name="Tiukova I."/>
            <person name="Dainat J."/>
        </authorList>
    </citation>
    <scope>NUCLEOTIDE SEQUENCE [LARGE SCALE GENOMIC DNA]</scope>
</reference>
<dbReference type="InterPro" id="IPR023209">
    <property type="entry name" value="DAO"/>
</dbReference>
<dbReference type="SUPFAM" id="SSF54373">
    <property type="entry name" value="FAD-linked reductases, C-terminal domain"/>
    <property type="match status" value="1"/>
</dbReference>
<dbReference type="Proteomes" id="UP000290900">
    <property type="component" value="Unassembled WGS sequence"/>
</dbReference>
<dbReference type="EMBL" id="CAACVR010000001">
    <property type="protein sequence ID" value="VEU19779.1"/>
    <property type="molecule type" value="Genomic_DNA"/>
</dbReference>
<evidence type="ECO:0000256" key="2">
    <source>
        <dbReference type="ARBA" id="ARBA00006730"/>
    </source>
</evidence>
<keyword evidence="5" id="KW-0560">Oxidoreductase</keyword>
<comment type="similarity">
    <text evidence="2">Belongs to the DAMOX/DASOX family.</text>
</comment>
<keyword evidence="6" id="KW-0732">Signal</keyword>
<name>A0A448YFW7_BRENA</name>
<dbReference type="InterPro" id="IPR006076">
    <property type="entry name" value="FAD-dep_OxRdtase"/>
</dbReference>
<dbReference type="Gene3D" id="3.40.50.720">
    <property type="entry name" value="NAD(P)-binding Rossmann-like Domain"/>
    <property type="match status" value="1"/>
</dbReference>
<dbReference type="OrthoDB" id="409956at2759"/>
<dbReference type="STRING" id="13370.A0A448YFW7"/>
<evidence type="ECO:0000256" key="5">
    <source>
        <dbReference type="ARBA" id="ARBA00023002"/>
    </source>
</evidence>
<dbReference type="GO" id="GO:0005737">
    <property type="term" value="C:cytoplasm"/>
    <property type="evidence" value="ECO:0007669"/>
    <property type="project" value="TreeGrafter"/>
</dbReference>
<dbReference type="SUPFAM" id="SSF51971">
    <property type="entry name" value="Nucleotide-binding domain"/>
    <property type="match status" value="1"/>
</dbReference>
<proteinExistence type="inferred from homology"/>
<evidence type="ECO:0000313" key="9">
    <source>
        <dbReference type="Proteomes" id="UP000290900"/>
    </source>
</evidence>
<dbReference type="GO" id="GO:0019478">
    <property type="term" value="P:D-amino acid catabolic process"/>
    <property type="evidence" value="ECO:0007669"/>
    <property type="project" value="TreeGrafter"/>
</dbReference>
<dbReference type="Pfam" id="PF01266">
    <property type="entry name" value="DAO"/>
    <property type="match status" value="1"/>
</dbReference>
<keyword evidence="3" id="KW-0285">Flavoprotein</keyword>
<gene>
    <name evidence="8" type="ORF">BRENAR_LOCUS515</name>
</gene>
<comment type="cofactor">
    <cofactor evidence="1">
        <name>FAD</name>
        <dbReference type="ChEBI" id="CHEBI:57692"/>
    </cofactor>
</comment>
<evidence type="ECO:0000259" key="7">
    <source>
        <dbReference type="Pfam" id="PF01266"/>
    </source>
</evidence>
<protein>
    <submittedName>
        <fullName evidence="8">DEKNAAC100793</fullName>
    </submittedName>
</protein>
<dbReference type="InParanoid" id="A0A448YFW7"/>
<evidence type="ECO:0000313" key="8">
    <source>
        <dbReference type="EMBL" id="VEU19779.1"/>
    </source>
</evidence>
<dbReference type="PANTHER" id="PTHR11530">
    <property type="entry name" value="D-AMINO ACID OXIDASE"/>
    <property type="match status" value="1"/>
</dbReference>
<feature type="domain" description="FAD dependent oxidoreductase" evidence="7">
    <location>
        <begin position="3"/>
        <end position="351"/>
    </location>
</feature>
<evidence type="ECO:0000256" key="1">
    <source>
        <dbReference type="ARBA" id="ARBA00001974"/>
    </source>
</evidence>
<dbReference type="PIRSF" id="PIRSF000189">
    <property type="entry name" value="D-aa_oxidase"/>
    <property type="match status" value="1"/>
</dbReference>